<proteinExistence type="predicted"/>
<protein>
    <submittedName>
        <fullName evidence="1">Uncharacterized protein</fullName>
    </submittedName>
</protein>
<dbReference type="Proteomes" id="UP001164250">
    <property type="component" value="Chromosome 9"/>
</dbReference>
<comment type="caution">
    <text evidence="1">The sequence shown here is derived from an EMBL/GenBank/DDBJ whole genome shotgun (WGS) entry which is preliminary data.</text>
</comment>
<keyword evidence="2" id="KW-1185">Reference proteome</keyword>
<organism evidence="1 2">
    <name type="scientific">Pistacia atlantica</name>
    <dbReference type="NCBI Taxonomy" id="434234"/>
    <lineage>
        <taxon>Eukaryota</taxon>
        <taxon>Viridiplantae</taxon>
        <taxon>Streptophyta</taxon>
        <taxon>Embryophyta</taxon>
        <taxon>Tracheophyta</taxon>
        <taxon>Spermatophyta</taxon>
        <taxon>Magnoliopsida</taxon>
        <taxon>eudicotyledons</taxon>
        <taxon>Gunneridae</taxon>
        <taxon>Pentapetalae</taxon>
        <taxon>rosids</taxon>
        <taxon>malvids</taxon>
        <taxon>Sapindales</taxon>
        <taxon>Anacardiaceae</taxon>
        <taxon>Pistacia</taxon>
    </lineage>
</organism>
<gene>
    <name evidence="1" type="ORF">Patl1_32209</name>
</gene>
<name>A0ACC1APE4_9ROSI</name>
<evidence type="ECO:0000313" key="1">
    <source>
        <dbReference type="EMBL" id="KAJ0088454.1"/>
    </source>
</evidence>
<reference evidence="2" key="1">
    <citation type="journal article" date="2023" name="G3 (Bethesda)">
        <title>Genome assembly and association tests identify interacting loci associated with vigor, precocity, and sex in interspecific pistachio rootstocks.</title>
        <authorList>
            <person name="Palmer W."/>
            <person name="Jacygrad E."/>
            <person name="Sagayaradj S."/>
            <person name="Cavanaugh K."/>
            <person name="Han R."/>
            <person name="Bertier L."/>
            <person name="Beede B."/>
            <person name="Kafkas S."/>
            <person name="Golino D."/>
            <person name="Preece J."/>
            <person name="Michelmore R."/>
        </authorList>
    </citation>
    <scope>NUCLEOTIDE SEQUENCE [LARGE SCALE GENOMIC DNA]</scope>
</reference>
<dbReference type="EMBL" id="CM047905">
    <property type="protein sequence ID" value="KAJ0088454.1"/>
    <property type="molecule type" value="Genomic_DNA"/>
</dbReference>
<sequence length="248" mass="27282">MMYFQVAAWSCSWEVNSAHYMYAGLQNGSLLVFDIRQTVRPLESLNGPSCNPIHTIQSLSHPSGVRTLLSASSVGVCQWNFDGAEGRSSLVPETENKGVCISLAHCPSSDEIVASFRPRVEMSNDITFSQSVSTPPVVRHGIPGIRLLLKKAGSNGYQNLGFSSATVNDIRLPKSTIINLEDEKRLFASGEEVTCELMLQKLPSFSVVQCLQSQNHPIRDVKYINAYGQGLLSCLSEDELQLFRTNVL</sequence>
<evidence type="ECO:0000313" key="2">
    <source>
        <dbReference type="Proteomes" id="UP001164250"/>
    </source>
</evidence>
<accession>A0ACC1APE4</accession>